<dbReference type="NCBIfam" id="NF033547">
    <property type="entry name" value="transpos_IS1595"/>
    <property type="match status" value="1"/>
</dbReference>
<keyword evidence="3" id="KW-1185">Reference proteome</keyword>
<evidence type="ECO:0000313" key="3">
    <source>
        <dbReference type="Proteomes" id="UP000594454"/>
    </source>
</evidence>
<dbReference type="SMART" id="SM01126">
    <property type="entry name" value="DDE_Tnp_IS1595"/>
    <property type="match status" value="1"/>
</dbReference>
<reference evidence="2 3" key="1">
    <citation type="submission" date="2020-11" db="EMBL/GenBank/DDBJ databases">
        <authorList>
            <person name="Wallbank WR R."/>
            <person name="Pardo Diaz C."/>
            <person name="Kozak K."/>
            <person name="Martin S."/>
            <person name="Jiggins C."/>
            <person name="Moest M."/>
            <person name="Warren A I."/>
            <person name="Generalovic N T."/>
            <person name="Byers J.R.P. K."/>
            <person name="Montejo-Kovacevich G."/>
            <person name="Yen C E."/>
        </authorList>
    </citation>
    <scope>NUCLEOTIDE SEQUENCE [LARGE SCALE GENOMIC DNA]</scope>
</reference>
<dbReference type="PANTHER" id="PTHR47163:SF2">
    <property type="entry name" value="SI:DKEY-17M8.2"/>
    <property type="match status" value="1"/>
</dbReference>
<dbReference type="Proteomes" id="UP000594454">
    <property type="component" value="Chromosome 1"/>
</dbReference>
<gene>
    <name evidence="2" type="ORF">HERILL_LOCUS1125</name>
</gene>
<dbReference type="OrthoDB" id="8061556at2759"/>
<evidence type="ECO:0000313" key="2">
    <source>
        <dbReference type="EMBL" id="CAD7077814.1"/>
    </source>
</evidence>
<proteinExistence type="predicted"/>
<dbReference type="InParanoid" id="A0A7R8UBT5"/>
<dbReference type="AlphaFoldDB" id="A0A7R8UBT5"/>
<evidence type="ECO:0000259" key="1">
    <source>
        <dbReference type="SMART" id="SM01126"/>
    </source>
</evidence>
<organism evidence="2 3">
    <name type="scientific">Hermetia illucens</name>
    <name type="common">Black soldier fly</name>
    <dbReference type="NCBI Taxonomy" id="343691"/>
    <lineage>
        <taxon>Eukaryota</taxon>
        <taxon>Metazoa</taxon>
        <taxon>Ecdysozoa</taxon>
        <taxon>Arthropoda</taxon>
        <taxon>Hexapoda</taxon>
        <taxon>Insecta</taxon>
        <taxon>Pterygota</taxon>
        <taxon>Neoptera</taxon>
        <taxon>Endopterygota</taxon>
        <taxon>Diptera</taxon>
        <taxon>Brachycera</taxon>
        <taxon>Stratiomyomorpha</taxon>
        <taxon>Stratiomyidae</taxon>
        <taxon>Hermetiinae</taxon>
        <taxon>Hermetia</taxon>
    </lineage>
</organism>
<dbReference type="InterPro" id="IPR053164">
    <property type="entry name" value="IS1016-like_transposase"/>
</dbReference>
<dbReference type="EMBL" id="LR899009">
    <property type="protein sequence ID" value="CAD7077814.1"/>
    <property type="molecule type" value="Genomic_DNA"/>
</dbReference>
<feature type="domain" description="ISXO2-like transposase" evidence="1">
    <location>
        <begin position="48"/>
        <end position="189"/>
    </location>
</feature>
<name>A0A7R8UBT5_HERIL</name>
<dbReference type="PANTHER" id="PTHR47163">
    <property type="entry name" value="DDE_TNP_IS1595 DOMAIN-CONTAINING PROTEIN"/>
    <property type="match status" value="1"/>
</dbReference>
<accession>A0A7R8UBT5</accession>
<sequence length="253" mass="29695">MYFITVNLPKFSFLLEEFQASSHTIVDWNNFLREVLVDWAFQKTCKEKLGGVGKTVEVDEAKLGKRKYNRGRIIEGQWIFGAIERETKKIFVVAVPDRTHETLLSIIVERIEKGTKIISDCWPSYSRLEEYGFIHETVNHSKNFIDPQSGAHTQNIERNWRELRSKIPKYGRKKDHYAGYLAEYMFLRTYPAIRDRVHEMFQAIGQLYNPSGQTGSVGGETEIVGEDIGRRNEEEEEYEEVEIYLDEWCECYE</sequence>
<dbReference type="InterPro" id="IPR024445">
    <property type="entry name" value="Tnp_ISXO2-like"/>
</dbReference>
<dbReference type="Pfam" id="PF12762">
    <property type="entry name" value="DDE_Tnp_IS1595"/>
    <property type="match status" value="1"/>
</dbReference>
<protein>
    <recommendedName>
        <fullName evidence="1">ISXO2-like transposase domain-containing protein</fullName>
    </recommendedName>
</protein>